<dbReference type="InterPro" id="IPR029063">
    <property type="entry name" value="SAM-dependent_MTases_sf"/>
</dbReference>
<dbReference type="PANTHER" id="PTHR44942">
    <property type="entry name" value="METHYLTRANSF_11 DOMAIN-CONTAINING PROTEIN"/>
    <property type="match status" value="1"/>
</dbReference>
<dbReference type="InterPro" id="IPR051052">
    <property type="entry name" value="Diverse_substrate_MTase"/>
</dbReference>
<feature type="domain" description="Methyltransferase type 11" evidence="4">
    <location>
        <begin position="93"/>
        <end position="187"/>
    </location>
</feature>
<evidence type="ECO:0000256" key="1">
    <source>
        <dbReference type="ARBA" id="ARBA00008361"/>
    </source>
</evidence>
<evidence type="ECO:0000256" key="2">
    <source>
        <dbReference type="ARBA" id="ARBA00022603"/>
    </source>
</evidence>
<accession>A0A285RQ75</accession>
<dbReference type="SUPFAM" id="SSF53335">
    <property type="entry name" value="S-adenosyl-L-methionine-dependent methyltransferases"/>
    <property type="match status" value="1"/>
</dbReference>
<dbReference type="InterPro" id="IPR013216">
    <property type="entry name" value="Methyltransf_11"/>
</dbReference>
<name>A0A285RQ75_9HYPH</name>
<dbReference type="RefSeq" id="WP_097173949.1">
    <property type="nucleotide sequence ID" value="NZ_OBML01000002.1"/>
</dbReference>
<reference evidence="5 6" key="1">
    <citation type="submission" date="2017-08" db="EMBL/GenBank/DDBJ databases">
        <authorList>
            <person name="de Groot N.N."/>
        </authorList>
    </citation>
    <scope>NUCLEOTIDE SEQUENCE [LARGE SCALE GENOMIC DNA]</scope>
    <source>
        <strain evidence="5 6">USBA 352</strain>
    </source>
</reference>
<evidence type="ECO:0000259" key="4">
    <source>
        <dbReference type="Pfam" id="PF08241"/>
    </source>
</evidence>
<dbReference type="OrthoDB" id="7856199at2"/>
<evidence type="ECO:0000256" key="3">
    <source>
        <dbReference type="ARBA" id="ARBA00022679"/>
    </source>
</evidence>
<dbReference type="Gene3D" id="3.40.50.150">
    <property type="entry name" value="Vaccinia Virus protein VP39"/>
    <property type="match status" value="1"/>
</dbReference>
<comment type="similarity">
    <text evidence="1">Belongs to the methyltransferase superfamily.</text>
</comment>
<dbReference type="PANTHER" id="PTHR44942:SF4">
    <property type="entry name" value="METHYLTRANSFERASE TYPE 11 DOMAIN-CONTAINING PROTEIN"/>
    <property type="match status" value="1"/>
</dbReference>
<sequence length="281" mass="31794">MSFLYVLKRRIQRNLPKPLQRKLQEAIYFALYRLSPARHQNFFNSGFSPAEAPWTELAPFDREPLQSTLYDKVLWEFTRELAGNGGGEWGDILDIGCGLGGGVQVAHHRFPQARITGVDVNSSAVSVCRKRLQHIPSIRILQGNARDLPLADGSFDMVFSVGAASYVGMDAFMKEATRVLRPGGVLSFSVGYTDKAFADQRKIVDELCEKNGLDVHKVVDITENVFAAIAEDVPRRRELIERVPWPFRDYASDWADMPGTMRYQEYVDGRRLDYAVCCVKR</sequence>
<evidence type="ECO:0000313" key="5">
    <source>
        <dbReference type="EMBL" id="SOB96283.1"/>
    </source>
</evidence>
<organism evidence="5 6">
    <name type="scientific">Stappia indica</name>
    <dbReference type="NCBI Taxonomy" id="538381"/>
    <lineage>
        <taxon>Bacteria</taxon>
        <taxon>Pseudomonadati</taxon>
        <taxon>Pseudomonadota</taxon>
        <taxon>Alphaproteobacteria</taxon>
        <taxon>Hyphomicrobiales</taxon>
        <taxon>Stappiaceae</taxon>
        <taxon>Stappia</taxon>
    </lineage>
</organism>
<dbReference type="EMBL" id="OBML01000002">
    <property type="protein sequence ID" value="SOB96283.1"/>
    <property type="molecule type" value="Genomic_DNA"/>
</dbReference>
<dbReference type="AlphaFoldDB" id="A0A285RQ75"/>
<evidence type="ECO:0000313" key="6">
    <source>
        <dbReference type="Proteomes" id="UP000219331"/>
    </source>
</evidence>
<dbReference type="Pfam" id="PF08241">
    <property type="entry name" value="Methyltransf_11"/>
    <property type="match status" value="1"/>
</dbReference>
<dbReference type="GO" id="GO:0008757">
    <property type="term" value="F:S-adenosylmethionine-dependent methyltransferase activity"/>
    <property type="evidence" value="ECO:0007669"/>
    <property type="project" value="InterPro"/>
</dbReference>
<keyword evidence="6" id="KW-1185">Reference proteome</keyword>
<proteinExistence type="inferred from homology"/>
<keyword evidence="2 5" id="KW-0489">Methyltransferase</keyword>
<dbReference type="STRING" id="538381.GCA_001696535_03359"/>
<keyword evidence="3 5" id="KW-0808">Transferase</keyword>
<dbReference type="GO" id="GO:0032259">
    <property type="term" value="P:methylation"/>
    <property type="evidence" value="ECO:0007669"/>
    <property type="project" value="UniProtKB-KW"/>
</dbReference>
<protein>
    <submittedName>
        <fullName evidence="5">Methyltransferase domain-containing protein</fullName>
    </submittedName>
</protein>
<dbReference type="CDD" id="cd02440">
    <property type="entry name" value="AdoMet_MTases"/>
    <property type="match status" value="1"/>
</dbReference>
<gene>
    <name evidence="5" type="ORF">SAMN05421512_102150</name>
</gene>
<dbReference type="Proteomes" id="UP000219331">
    <property type="component" value="Unassembled WGS sequence"/>
</dbReference>